<feature type="transmembrane region" description="Helical" evidence="11">
    <location>
        <begin position="279"/>
        <end position="302"/>
    </location>
</feature>
<feature type="region of interest" description="Disordered" evidence="10">
    <location>
        <begin position="75"/>
        <end position="97"/>
    </location>
</feature>
<evidence type="ECO:0000256" key="11">
    <source>
        <dbReference type="SAM" id="Phobius"/>
    </source>
</evidence>
<evidence type="ECO:0000256" key="6">
    <source>
        <dbReference type="ARBA" id="ARBA00022989"/>
    </source>
</evidence>
<keyword evidence="4" id="KW-0256">Endoplasmic reticulum</keyword>
<feature type="compositionally biased region" description="Low complexity" evidence="10">
    <location>
        <begin position="354"/>
        <end position="373"/>
    </location>
</feature>
<keyword evidence="7" id="KW-0175">Coiled coil</keyword>
<evidence type="ECO:0000256" key="10">
    <source>
        <dbReference type="SAM" id="MobiDB-lite"/>
    </source>
</evidence>
<evidence type="ECO:0000313" key="14">
    <source>
        <dbReference type="Proteomes" id="UP001590950"/>
    </source>
</evidence>
<feature type="transmembrane region" description="Helical" evidence="11">
    <location>
        <begin position="241"/>
        <end position="259"/>
    </location>
</feature>
<proteinExistence type="inferred from homology"/>
<comment type="similarity">
    <text evidence="9">Belongs to the SEC20 family.</text>
</comment>
<dbReference type="Pfam" id="PF03908">
    <property type="entry name" value="Sec20"/>
    <property type="match status" value="1"/>
</dbReference>
<comment type="caution">
    <text evidence="13">The sequence shown here is derived from an EMBL/GenBank/DDBJ whole genome shotgun (WGS) entry which is preliminary data.</text>
</comment>
<name>A0ABR4AS33_9LECA</name>
<accession>A0ABR4AS33</accession>
<evidence type="ECO:0000259" key="12">
    <source>
        <dbReference type="Pfam" id="PF03908"/>
    </source>
</evidence>
<dbReference type="PANTHER" id="PTHR12825:SF0">
    <property type="entry name" value="VESICLE TRANSPORT PROTEIN SEC20"/>
    <property type="match status" value="1"/>
</dbReference>
<dbReference type="InterPro" id="IPR056173">
    <property type="entry name" value="Sec20_C"/>
</dbReference>
<dbReference type="EMBL" id="JBEFKJ010000001">
    <property type="protein sequence ID" value="KAL2048500.1"/>
    <property type="molecule type" value="Genomic_DNA"/>
</dbReference>
<keyword evidence="5" id="KW-0931">ER-Golgi transport</keyword>
<dbReference type="InterPro" id="IPR005606">
    <property type="entry name" value="Sec20"/>
</dbReference>
<keyword evidence="14" id="KW-1185">Reference proteome</keyword>
<evidence type="ECO:0000256" key="8">
    <source>
        <dbReference type="ARBA" id="ARBA00023136"/>
    </source>
</evidence>
<evidence type="ECO:0000256" key="4">
    <source>
        <dbReference type="ARBA" id="ARBA00022824"/>
    </source>
</evidence>
<comment type="subcellular location">
    <subcellularLocation>
        <location evidence="1">Endoplasmic reticulum membrane</location>
        <topology evidence="1">Single-pass type IV membrane protein</topology>
    </subcellularLocation>
</comment>
<evidence type="ECO:0000256" key="2">
    <source>
        <dbReference type="ARBA" id="ARBA00022448"/>
    </source>
</evidence>
<evidence type="ECO:0000256" key="1">
    <source>
        <dbReference type="ARBA" id="ARBA00004163"/>
    </source>
</evidence>
<feature type="domain" description="Sec20 C-terminal" evidence="12">
    <location>
        <begin position="173"/>
        <end position="262"/>
    </location>
</feature>
<evidence type="ECO:0000256" key="3">
    <source>
        <dbReference type="ARBA" id="ARBA00022692"/>
    </source>
</evidence>
<dbReference type="Proteomes" id="UP001590950">
    <property type="component" value="Unassembled WGS sequence"/>
</dbReference>
<gene>
    <name evidence="13" type="ORF">N7G274_000412</name>
</gene>
<feature type="region of interest" description="Disordered" evidence="10">
    <location>
        <begin position="346"/>
        <end position="435"/>
    </location>
</feature>
<feature type="compositionally biased region" description="Polar residues" evidence="10">
    <location>
        <begin position="75"/>
        <end position="84"/>
    </location>
</feature>
<organism evidence="13 14">
    <name type="scientific">Stereocaulon virgatum</name>
    <dbReference type="NCBI Taxonomy" id="373712"/>
    <lineage>
        <taxon>Eukaryota</taxon>
        <taxon>Fungi</taxon>
        <taxon>Dikarya</taxon>
        <taxon>Ascomycota</taxon>
        <taxon>Pezizomycotina</taxon>
        <taxon>Lecanoromycetes</taxon>
        <taxon>OSLEUM clade</taxon>
        <taxon>Lecanoromycetidae</taxon>
        <taxon>Lecanorales</taxon>
        <taxon>Lecanorineae</taxon>
        <taxon>Stereocaulaceae</taxon>
        <taxon>Stereocaulon</taxon>
    </lineage>
</organism>
<keyword evidence="3 11" id="KW-0812">Transmembrane</keyword>
<dbReference type="PANTHER" id="PTHR12825">
    <property type="entry name" value="BNIP1-RELATED"/>
    <property type="match status" value="1"/>
</dbReference>
<feature type="compositionally biased region" description="Basic and acidic residues" evidence="10">
    <location>
        <begin position="86"/>
        <end position="97"/>
    </location>
</feature>
<evidence type="ECO:0000256" key="7">
    <source>
        <dbReference type="ARBA" id="ARBA00023054"/>
    </source>
</evidence>
<evidence type="ECO:0000256" key="5">
    <source>
        <dbReference type="ARBA" id="ARBA00022892"/>
    </source>
</evidence>
<reference evidence="13 14" key="1">
    <citation type="submission" date="2024-09" db="EMBL/GenBank/DDBJ databases">
        <title>Rethinking Asexuality: The Enigmatic Case of Functional Sexual Genes in Lepraria (Stereocaulaceae).</title>
        <authorList>
            <person name="Doellman M."/>
            <person name="Sun Y."/>
            <person name="Barcenas-Pena A."/>
            <person name="Lumbsch H.T."/>
            <person name="Grewe F."/>
        </authorList>
    </citation>
    <scope>NUCLEOTIDE SEQUENCE [LARGE SCALE GENOMIC DNA]</scope>
    <source>
        <strain evidence="13 14">Mercado 3170</strain>
    </source>
</reference>
<keyword evidence="8 11" id="KW-0472">Membrane</keyword>
<keyword evidence="2" id="KW-0813">Transport</keyword>
<evidence type="ECO:0000313" key="13">
    <source>
        <dbReference type="EMBL" id="KAL2048500.1"/>
    </source>
</evidence>
<evidence type="ECO:0000256" key="9">
    <source>
        <dbReference type="ARBA" id="ARBA00037934"/>
    </source>
</evidence>
<protein>
    <recommendedName>
        <fullName evidence="12">Sec20 C-terminal domain-containing protein</fullName>
    </recommendedName>
</protein>
<sequence length="435" mass="47999">MNAQALQARLTPLFDSLKQTQQLISRLSKFPATPGSSPSNSEEGDARLELSAEIHQSLKEQEEDFELLRQEIEDQTNTSSWASNTRRRDSGREREKTDLAAQVTRLGEDLKIARSQFRKAQLQAKRNAEAAKRKERELLFAGVREGTADTTTGYGRRKGQEKLSQEEVLLNASSDVTAALRRTHNLMTSELERSRFAQQTLENSTKDLATLSESYTNLDTLLSSSRSLVGSLIHSQKSDTWYLESAFFILVITIGWLVFRRILYGPGWWLLYLPIRLVWRSSLFLVHILIGTLSTAAGAIGAKNQSIALSESAASLSASSSLAQKSAGRAGIPTFPKGYVAPSIRAGGGGQGAKMGQPGEAQPGQQQQQQQQQKGEKSLSDQIGEMAEGTETEKAESQGTVLRERTAEDGPPNPKKRMWEEPVEHGQAGRQRDEL</sequence>
<keyword evidence="6 11" id="KW-1133">Transmembrane helix</keyword>
<feature type="compositionally biased region" description="Basic and acidic residues" evidence="10">
    <location>
        <begin position="391"/>
        <end position="408"/>
    </location>
</feature>